<evidence type="ECO:0000313" key="1">
    <source>
        <dbReference type="EMBL" id="EAW10255.1"/>
    </source>
</evidence>
<evidence type="ECO:0000313" key="2">
    <source>
        <dbReference type="Proteomes" id="UP000006701"/>
    </source>
</evidence>
<dbReference type="HOGENOM" id="CLU_782974_0_0_1"/>
<dbReference type="KEGG" id="act:ACLA_047240"/>
<proteinExistence type="predicted"/>
<dbReference type="EMBL" id="DS027054">
    <property type="protein sequence ID" value="EAW10255.1"/>
    <property type="molecule type" value="Genomic_DNA"/>
</dbReference>
<organism evidence="1 2">
    <name type="scientific">Aspergillus clavatus (strain ATCC 1007 / CBS 513.65 / DSM 816 / NCTC 3887 / NRRL 1 / QM 1276 / 107)</name>
    <dbReference type="NCBI Taxonomy" id="344612"/>
    <lineage>
        <taxon>Eukaryota</taxon>
        <taxon>Fungi</taxon>
        <taxon>Dikarya</taxon>
        <taxon>Ascomycota</taxon>
        <taxon>Pezizomycotina</taxon>
        <taxon>Eurotiomycetes</taxon>
        <taxon>Eurotiomycetidae</taxon>
        <taxon>Eurotiales</taxon>
        <taxon>Aspergillaceae</taxon>
        <taxon>Aspergillus</taxon>
        <taxon>Aspergillus subgen. Fumigati</taxon>
    </lineage>
</organism>
<dbReference type="Proteomes" id="UP000006701">
    <property type="component" value="Unassembled WGS sequence"/>
</dbReference>
<dbReference type="AlphaFoldDB" id="A1CHA0"/>
<protein>
    <submittedName>
        <fullName evidence="1">Uncharacterized protein</fullName>
    </submittedName>
</protein>
<reference evidence="1 2" key="1">
    <citation type="journal article" date="2008" name="PLoS Genet.">
        <title>Genomic islands in the pathogenic filamentous fungus Aspergillus fumigatus.</title>
        <authorList>
            <person name="Fedorova N.D."/>
            <person name="Khaldi N."/>
            <person name="Joardar V.S."/>
            <person name="Maiti R."/>
            <person name="Amedeo P."/>
            <person name="Anderson M.J."/>
            <person name="Crabtree J."/>
            <person name="Silva J.C."/>
            <person name="Badger J.H."/>
            <person name="Albarraq A."/>
            <person name="Angiuoli S."/>
            <person name="Bussey H."/>
            <person name="Bowyer P."/>
            <person name="Cotty P.J."/>
            <person name="Dyer P.S."/>
            <person name="Egan A."/>
            <person name="Galens K."/>
            <person name="Fraser-Liggett C.M."/>
            <person name="Haas B.J."/>
            <person name="Inman J.M."/>
            <person name="Kent R."/>
            <person name="Lemieux S."/>
            <person name="Malavazi I."/>
            <person name="Orvis J."/>
            <person name="Roemer T."/>
            <person name="Ronning C.M."/>
            <person name="Sundaram J.P."/>
            <person name="Sutton G."/>
            <person name="Turner G."/>
            <person name="Venter J.C."/>
            <person name="White O.R."/>
            <person name="Whitty B.R."/>
            <person name="Youngman P."/>
            <person name="Wolfe K.H."/>
            <person name="Goldman G.H."/>
            <person name="Wortman J.R."/>
            <person name="Jiang B."/>
            <person name="Denning D.W."/>
            <person name="Nierman W.C."/>
        </authorList>
    </citation>
    <scope>NUCLEOTIDE SEQUENCE [LARGE SCALE GENOMIC DNA]</scope>
    <source>
        <strain evidence="2">ATCC 1007 / CBS 513.65 / DSM 816 / NCTC 3887 / NRRL 1</strain>
    </source>
</reference>
<dbReference type="RefSeq" id="XP_001271681.1">
    <property type="nucleotide sequence ID" value="XM_001271680.1"/>
</dbReference>
<keyword evidence="2" id="KW-1185">Reference proteome</keyword>
<dbReference type="eggNOG" id="ENOG502RNQC">
    <property type="taxonomic scope" value="Eukaryota"/>
</dbReference>
<gene>
    <name evidence="1" type="ORF">ACLA_047240</name>
</gene>
<dbReference type="VEuPathDB" id="FungiDB:ACLA_047240"/>
<name>A1CHA0_ASPCL</name>
<accession>A1CHA0</accession>
<dbReference type="GeneID" id="4704331"/>
<dbReference type="OrthoDB" id="4526763at2759"/>
<sequence>MLEHHTASFQAEEHMFGARSASPSGPDEHEYHVFEMSTDTDTDSLQDSVTRKRRHAIYFPKPPIWCVRPYPQDSLSMGSSVTSSLMEDCRDGSSDRYESSDSFQDANMFYPLDSDASSKETLPGLSSQASFRQVKPGLCTRLRSYKDIRVGPGEGWAIQEGSLVISLDPSYTVHERHERQPDEFEISNGDVYVICRLYADLWALCVRASLAPLSESNPDDESVSRRLAFIPLCAVTLAANYGTHADVALPPMDLGACKNFASAERDYVPLDSTLEQILCELGSRRDRLRRLRTRLQPQKIWSNLKPWSTFHRPNRAQCIRNEHFSLQIATERLRFMRFDKVRLSLTNKKLKELF</sequence>